<evidence type="ECO:0000256" key="3">
    <source>
        <dbReference type="ARBA" id="ARBA00023163"/>
    </source>
</evidence>
<keyword evidence="3" id="KW-0804">Transcription</keyword>
<sequence length="374" mass="40684">MTTFSLESNMGDTLARTAVSGQRQIGAKQDESATGPIPVAILVIPAAGASVIFGLYDLLLSVGRDWPLIVGGRAGPQIIRPLLVSARAGPVTVCNGIPIPVDFTLAECPPAAVICVPEVNIPPAEPISGLFEREIEWLQQRHADGAILATACSGAMLLAEAGLLDGHDATTHWAYCPAMRQRFPKVKVHSQRSLVCSGDGQRLIMAGGGTSWLDLALFLIARLVSVEAAMQVARLNLIDWHRIGQQPYARLAQTRQVEDATIARCQAWIAEHYRIEAPVAAMARLSGLGERSFNRRFKAATGLSPLDYVHTLRLEEAKQMLESGDLAIESIARDVGYEDAGFFSRLFQRKVKLTPAQYRKRFRGLRLSLTPTAR</sequence>
<dbReference type="Gene3D" id="1.10.10.60">
    <property type="entry name" value="Homeodomain-like"/>
    <property type="match status" value="2"/>
</dbReference>
<gene>
    <name evidence="5" type="ORF">NP590_14230</name>
</gene>
<dbReference type="PANTHER" id="PTHR43130:SF11">
    <property type="entry name" value="TRANSCRIPTIONAL REGULATORY PROTEIN"/>
    <property type="match status" value="1"/>
</dbReference>
<dbReference type="EMBL" id="JANIBJ010000027">
    <property type="protein sequence ID" value="MCQ8105269.1"/>
    <property type="molecule type" value="Genomic_DNA"/>
</dbReference>
<dbReference type="InterPro" id="IPR018062">
    <property type="entry name" value="HTH_AraC-typ_CS"/>
</dbReference>
<evidence type="ECO:0000259" key="4">
    <source>
        <dbReference type="PROSITE" id="PS01124"/>
    </source>
</evidence>
<dbReference type="PANTHER" id="PTHR43130">
    <property type="entry name" value="ARAC-FAMILY TRANSCRIPTIONAL REGULATOR"/>
    <property type="match status" value="1"/>
</dbReference>
<dbReference type="CDD" id="cd03138">
    <property type="entry name" value="GATase1_AraC_2"/>
    <property type="match status" value="1"/>
</dbReference>
<name>A0ABT1TIH8_9GAMM</name>
<dbReference type="SUPFAM" id="SSF52317">
    <property type="entry name" value="Class I glutamine amidotransferase-like"/>
    <property type="match status" value="1"/>
</dbReference>
<keyword evidence="1" id="KW-0805">Transcription regulation</keyword>
<dbReference type="InterPro" id="IPR020449">
    <property type="entry name" value="Tscrpt_reg_AraC-type_HTH"/>
</dbReference>
<comment type="caution">
    <text evidence="5">The sequence shown here is derived from an EMBL/GenBank/DDBJ whole genome shotgun (WGS) entry which is preliminary data.</text>
</comment>
<dbReference type="InterPro" id="IPR052158">
    <property type="entry name" value="INH-QAR"/>
</dbReference>
<dbReference type="Pfam" id="PF12833">
    <property type="entry name" value="HTH_18"/>
    <property type="match status" value="1"/>
</dbReference>
<evidence type="ECO:0000256" key="1">
    <source>
        <dbReference type="ARBA" id="ARBA00023015"/>
    </source>
</evidence>
<organism evidence="5 6">
    <name type="scientific">Methylomonas subterranea</name>
    <dbReference type="NCBI Taxonomy" id="2952225"/>
    <lineage>
        <taxon>Bacteria</taxon>
        <taxon>Pseudomonadati</taxon>
        <taxon>Pseudomonadota</taxon>
        <taxon>Gammaproteobacteria</taxon>
        <taxon>Methylococcales</taxon>
        <taxon>Methylococcaceae</taxon>
        <taxon>Methylomonas</taxon>
    </lineage>
</organism>
<dbReference type="InterPro" id="IPR018060">
    <property type="entry name" value="HTH_AraC"/>
</dbReference>
<dbReference type="InterPro" id="IPR029062">
    <property type="entry name" value="Class_I_gatase-like"/>
</dbReference>
<evidence type="ECO:0000313" key="5">
    <source>
        <dbReference type="EMBL" id="MCQ8105269.1"/>
    </source>
</evidence>
<dbReference type="PRINTS" id="PR00032">
    <property type="entry name" value="HTHARAC"/>
</dbReference>
<evidence type="ECO:0000313" key="6">
    <source>
        <dbReference type="Proteomes" id="UP001524499"/>
    </source>
</evidence>
<reference evidence="5 6" key="1">
    <citation type="submission" date="2022-07" db="EMBL/GenBank/DDBJ databases">
        <title>Methylomonas rivi sp. nov., Methylomonas rosea sp. nov., Methylomonas aureus sp. nov. and Methylomonas subterranea sp. nov., four novel methanotrophs isolated from a freshwater creek and the deep terrestrial subsurface.</title>
        <authorList>
            <person name="Abin C."/>
            <person name="Sankaranarayanan K."/>
            <person name="Garner C."/>
            <person name="Sindelar R."/>
            <person name="Kotary K."/>
            <person name="Garner R."/>
            <person name="Barclay S."/>
            <person name="Lawson P."/>
            <person name="Krumholz L."/>
        </authorList>
    </citation>
    <scope>NUCLEOTIDE SEQUENCE [LARGE SCALE GENOMIC DNA]</scope>
    <source>
        <strain evidence="5 6">SURF-2</strain>
    </source>
</reference>
<dbReference type="InterPro" id="IPR009057">
    <property type="entry name" value="Homeodomain-like_sf"/>
</dbReference>
<dbReference type="Gene3D" id="3.40.50.880">
    <property type="match status" value="1"/>
</dbReference>
<dbReference type="SMART" id="SM00342">
    <property type="entry name" value="HTH_ARAC"/>
    <property type="match status" value="1"/>
</dbReference>
<accession>A0ABT1TIH8</accession>
<dbReference type="PROSITE" id="PS00041">
    <property type="entry name" value="HTH_ARAC_FAMILY_1"/>
    <property type="match status" value="1"/>
</dbReference>
<protein>
    <submittedName>
        <fullName evidence="5">Helix-turn-helix domain-containing protein</fullName>
    </submittedName>
</protein>
<dbReference type="PROSITE" id="PS01124">
    <property type="entry name" value="HTH_ARAC_FAMILY_2"/>
    <property type="match status" value="1"/>
</dbReference>
<feature type="domain" description="HTH araC/xylS-type" evidence="4">
    <location>
        <begin position="263"/>
        <end position="361"/>
    </location>
</feature>
<proteinExistence type="predicted"/>
<keyword evidence="2" id="KW-0238">DNA-binding</keyword>
<dbReference type="SUPFAM" id="SSF46689">
    <property type="entry name" value="Homeodomain-like"/>
    <property type="match status" value="2"/>
</dbReference>
<dbReference type="RefSeq" id="WP_256603199.1">
    <property type="nucleotide sequence ID" value="NZ_JANIBJ010000027.1"/>
</dbReference>
<evidence type="ECO:0000256" key="2">
    <source>
        <dbReference type="ARBA" id="ARBA00023125"/>
    </source>
</evidence>
<keyword evidence="6" id="KW-1185">Reference proteome</keyword>
<dbReference type="Proteomes" id="UP001524499">
    <property type="component" value="Unassembled WGS sequence"/>
</dbReference>